<dbReference type="PANTHER" id="PTHR15020:SF50">
    <property type="entry name" value="UPF0659 PROTEIN YMR090W"/>
    <property type="match status" value="1"/>
</dbReference>
<evidence type="ECO:0000313" key="2">
    <source>
        <dbReference type="EMBL" id="AUM12869.1"/>
    </source>
</evidence>
<dbReference type="InterPro" id="IPR016040">
    <property type="entry name" value="NAD(P)-bd_dom"/>
</dbReference>
<keyword evidence="3" id="KW-1185">Reference proteome</keyword>
<dbReference type="SUPFAM" id="SSF51735">
    <property type="entry name" value="NAD(P)-binding Rossmann-fold domains"/>
    <property type="match status" value="1"/>
</dbReference>
<dbReference type="Proteomes" id="UP000235116">
    <property type="component" value="Chromosome"/>
</dbReference>
<sequence>MKTLIIGANGKIGRLLAERCVKNDIPARAMVRTEEQQRQFEEMGLEAVLGDLEGDMSAAFDGCEQIVFSAGSGAATSPHKTLLVDLWGSIRAIELAEQKGIKQFIMVSSLKSCDPLRGPEKIRHYLVARHCADDRLIRSSLNYTLLRPGRLLDEPGTGHLNNEFDWSDTTNAHCTVSREDVANAITLLLKQPLPPGQAIDMIKGNNEIEEFLNLYR</sequence>
<accession>A0A2K9LKI5</accession>
<organism evidence="2 3">
    <name type="scientific">Ketobacter alkanivorans</name>
    <dbReference type="NCBI Taxonomy" id="1917421"/>
    <lineage>
        <taxon>Bacteria</taxon>
        <taxon>Pseudomonadati</taxon>
        <taxon>Pseudomonadota</taxon>
        <taxon>Gammaproteobacteria</taxon>
        <taxon>Pseudomonadales</taxon>
        <taxon>Ketobacteraceae</taxon>
        <taxon>Ketobacter</taxon>
    </lineage>
</organism>
<reference evidence="3" key="1">
    <citation type="submission" date="2017-08" db="EMBL/GenBank/DDBJ databases">
        <title>Direct submision.</title>
        <authorList>
            <person name="Kim S.-J."/>
            <person name="Rhee S.-K."/>
        </authorList>
    </citation>
    <scope>NUCLEOTIDE SEQUENCE [LARGE SCALE GENOMIC DNA]</scope>
    <source>
        <strain evidence="3">GI5</strain>
    </source>
</reference>
<evidence type="ECO:0000259" key="1">
    <source>
        <dbReference type="Pfam" id="PF13460"/>
    </source>
</evidence>
<name>A0A2K9LKI5_9GAMM</name>
<dbReference type="OrthoDB" id="9803892at2"/>
<dbReference type="KEGG" id="kak:Kalk_10740"/>
<dbReference type="CDD" id="cd05243">
    <property type="entry name" value="SDR_a5"/>
    <property type="match status" value="1"/>
</dbReference>
<dbReference type="AlphaFoldDB" id="A0A2K9LKI5"/>
<dbReference type="InterPro" id="IPR036291">
    <property type="entry name" value="NAD(P)-bd_dom_sf"/>
</dbReference>
<dbReference type="EMBL" id="CP022684">
    <property type="protein sequence ID" value="AUM12869.1"/>
    <property type="molecule type" value="Genomic_DNA"/>
</dbReference>
<dbReference type="Pfam" id="PF13460">
    <property type="entry name" value="NAD_binding_10"/>
    <property type="match status" value="1"/>
</dbReference>
<dbReference type="PANTHER" id="PTHR15020">
    <property type="entry name" value="FLAVIN REDUCTASE-RELATED"/>
    <property type="match status" value="1"/>
</dbReference>
<evidence type="ECO:0000313" key="3">
    <source>
        <dbReference type="Proteomes" id="UP000235116"/>
    </source>
</evidence>
<proteinExistence type="predicted"/>
<dbReference type="RefSeq" id="WP_101894251.1">
    <property type="nucleotide sequence ID" value="NZ_CP022684.1"/>
</dbReference>
<dbReference type="Gene3D" id="3.40.50.720">
    <property type="entry name" value="NAD(P)-binding Rossmann-like Domain"/>
    <property type="match status" value="1"/>
</dbReference>
<protein>
    <recommendedName>
        <fullName evidence="1">NAD(P)-binding domain-containing protein</fullName>
    </recommendedName>
</protein>
<feature type="domain" description="NAD(P)-binding" evidence="1">
    <location>
        <begin position="7"/>
        <end position="192"/>
    </location>
</feature>
<gene>
    <name evidence="2" type="ORF">Kalk_10740</name>
</gene>